<dbReference type="PROSITE" id="PS51408">
    <property type="entry name" value="TRANSFERRIN_LIKE_4"/>
    <property type="match status" value="2"/>
</dbReference>
<keyword evidence="7" id="KW-0813">Transport</keyword>
<keyword evidence="8" id="KW-1015">Disulfide bond</keyword>
<organism evidence="11 12">
    <name type="scientific">Microtus ochrogaster</name>
    <name type="common">Prairie vole</name>
    <dbReference type="NCBI Taxonomy" id="79684"/>
    <lineage>
        <taxon>Eukaryota</taxon>
        <taxon>Metazoa</taxon>
        <taxon>Chordata</taxon>
        <taxon>Craniata</taxon>
        <taxon>Vertebrata</taxon>
        <taxon>Euteleostomi</taxon>
        <taxon>Mammalia</taxon>
        <taxon>Eutheria</taxon>
        <taxon>Euarchontoglires</taxon>
        <taxon>Glires</taxon>
        <taxon>Rodentia</taxon>
        <taxon>Myomorpha</taxon>
        <taxon>Muroidea</taxon>
        <taxon>Cricetidae</taxon>
        <taxon>Arvicolinae</taxon>
        <taxon>Microtus</taxon>
    </lineage>
</organism>
<dbReference type="PROSITE" id="PS00207">
    <property type="entry name" value="TRANSFERRIN_LIKE_3"/>
    <property type="match status" value="2"/>
</dbReference>
<evidence type="ECO:0000256" key="6">
    <source>
        <dbReference type="ARBA" id="ARBA00023004"/>
    </source>
</evidence>
<dbReference type="SUPFAM" id="SSF52058">
    <property type="entry name" value="L domain-like"/>
    <property type="match status" value="1"/>
</dbReference>
<evidence type="ECO:0000256" key="1">
    <source>
        <dbReference type="ARBA" id="ARBA00004613"/>
    </source>
</evidence>
<protein>
    <submittedName>
        <fullName evidence="11">Lactotransferrin</fullName>
    </submittedName>
</protein>
<dbReference type="InterPro" id="IPR001156">
    <property type="entry name" value="Transferrin-like_dom"/>
</dbReference>
<dbReference type="GO" id="GO:0005769">
    <property type="term" value="C:early endosome"/>
    <property type="evidence" value="ECO:0007669"/>
    <property type="project" value="TreeGrafter"/>
</dbReference>
<dbReference type="FunFam" id="3.40.190.10:FF:000105">
    <property type="entry name" value="Serotransferrin"/>
    <property type="match status" value="1"/>
</dbReference>
<feature type="domain" description="Transferrin-like" evidence="10">
    <location>
        <begin position="716"/>
        <end position="1053"/>
    </location>
</feature>
<feature type="domain" description="Transferrin-like" evidence="10">
    <location>
        <begin position="375"/>
        <end position="704"/>
    </location>
</feature>
<dbReference type="Pfam" id="PF13855">
    <property type="entry name" value="LRR_8"/>
    <property type="match status" value="1"/>
</dbReference>
<comment type="caution">
    <text evidence="11">The sequence shown here is derived from an EMBL/GenBank/DDBJ whole genome shotgun (WGS) entry which is preliminary data.</text>
</comment>
<dbReference type="Pfam" id="PF00560">
    <property type="entry name" value="LRR_1"/>
    <property type="match status" value="1"/>
</dbReference>
<dbReference type="GO" id="GO:0006826">
    <property type="term" value="P:iron ion transport"/>
    <property type="evidence" value="ECO:0007669"/>
    <property type="project" value="UniProtKB-KW"/>
</dbReference>
<dbReference type="Gene3D" id="3.40.190.10">
    <property type="entry name" value="Periplasmic binding protein-like II"/>
    <property type="match status" value="4"/>
</dbReference>
<keyword evidence="4" id="KW-0433">Leucine-rich repeat</keyword>
<dbReference type="Gene3D" id="3.80.10.10">
    <property type="entry name" value="Ribonuclease Inhibitor"/>
    <property type="match status" value="2"/>
</dbReference>
<dbReference type="PRINTS" id="PR00422">
    <property type="entry name" value="TRANSFERRIN"/>
</dbReference>
<evidence type="ECO:0000256" key="4">
    <source>
        <dbReference type="ARBA" id="ARBA00022614"/>
    </source>
</evidence>
<reference evidence="11" key="1">
    <citation type="submission" date="2020-03" db="EMBL/GenBank/DDBJ databases">
        <title>Studies in the Genomics of Life Span.</title>
        <authorList>
            <person name="Glass D."/>
        </authorList>
    </citation>
    <scope>NUCLEOTIDE SEQUENCE</scope>
    <source>
        <strain evidence="11">LTLLF</strain>
        <tissue evidence="11">Muscle</tissue>
    </source>
</reference>
<dbReference type="Pfam" id="PF00405">
    <property type="entry name" value="Transferrin"/>
    <property type="match status" value="2"/>
</dbReference>
<dbReference type="FunFam" id="3.80.10.10:FF:000425">
    <property type="entry name" value="Leucine-rich repeat-containing protein 2"/>
    <property type="match status" value="1"/>
</dbReference>
<gene>
    <name evidence="11" type="ORF">LTLLF_183990</name>
</gene>
<dbReference type="GO" id="GO:0005886">
    <property type="term" value="C:plasma membrane"/>
    <property type="evidence" value="ECO:0007669"/>
    <property type="project" value="TreeGrafter"/>
</dbReference>
<dbReference type="PROSITE" id="PS00205">
    <property type="entry name" value="TRANSFERRIN_LIKE_1"/>
    <property type="match status" value="2"/>
</dbReference>
<dbReference type="SMART" id="SM00369">
    <property type="entry name" value="LRR_TYP"/>
    <property type="match status" value="4"/>
</dbReference>
<keyword evidence="9" id="KW-0325">Glycoprotein</keyword>
<evidence type="ECO:0000256" key="7">
    <source>
        <dbReference type="ARBA" id="ARBA00023065"/>
    </source>
</evidence>
<dbReference type="InterPro" id="IPR032675">
    <property type="entry name" value="LRR_dom_sf"/>
</dbReference>
<accession>A0A8J6G4H4</accession>
<evidence type="ECO:0000259" key="10">
    <source>
        <dbReference type="PROSITE" id="PS51408"/>
    </source>
</evidence>
<dbReference type="EMBL" id="JAATJU010025215">
    <property type="protein sequence ID" value="KAH0504140.1"/>
    <property type="molecule type" value="Genomic_DNA"/>
</dbReference>
<evidence type="ECO:0000256" key="9">
    <source>
        <dbReference type="ARBA" id="ARBA00023180"/>
    </source>
</evidence>
<keyword evidence="3" id="KW-0964">Secreted</keyword>
<evidence type="ECO:0000313" key="12">
    <source>
        <dbReference type="Proteomes" id="UP000710432"/>
    </source>
</evidence>
<keyword evidence="2" id="KW-0410">Iron transport</keyword>
<dbReference type="SUPFAM" id="SSF53850">
    <property type="entry name" value="Periplasmic binding protein-like II"/>
    <property type="match status" value="2"/>
</dbReference>
<name>A0A8J6G4H4_MICOH</name>
<dbReference type="InterPro" id="IPR018195">
    <property type="entry name" value="Transferrin_Fe_BS"/>
</dbReference>
<evidence type="ECO:0000256" key="8">
    <source>
        <dbReference type="ARBA" id="ARBA00023157"/>
    </source>
</evidence>
<dbReference type="GO" id="GO:0005615">
    <property type="term" value="C:extracellular space"/>
    <property type="evidence" value="ECO:0007669"/>
    <property type="project" value="TreeGrafter"/>
</dbReference>
<sequence length="1087" mass="121954">MGHKVVVFDISVIRSLWETRVKKHKAWQKKEAERLEKSALEKYILVPVIPAGIKEEWNFVAECRRKGVPQAQYCKNGFIDTNTRLLEKIERNSVARQSAWVKDRDKRSDPFVFELSGTQWTELPDSLKEQTHLKEWHIHSTLIQIIPTYIELFQAMRILDLPKNQITCLPAEIGRLKNLRELNVSFNHLKNVPPELGDCENLERLDCSGNLDLAELPFELSNLKQVTFVDISANKFSSVPICVLRMCRLQWLDISNNNLSDLPQDIDRLEELQSFLLYKNKLTYLPQAMLNLRKLTLLVVSGDDLVELPTALCDASTPLKFVSLMDNPIDKSQCQDSNEILESEQDRQHFDKEFMKAYIEDLKERGLCLARKTTVRWCAVSNPEAQKCSRWQKAMKEVGGQPLNCVKRSSTQRCIQAIVTNKADAMTLDGGSMFAAGTAPYKLRPIAAEIYGTKTQPRTHYYAVAVVRKSSNFRLNQLRGLRSCHTGLGRSAGWNIPIGTLRPFLNWEGPPASLEEAVSKFFSESCIPGANKDRFPNLCSLCRGTGAARCASSPEEPYSGYAGAFKCLRDNAGDVAFTRGSTVLEELPDKAERDQYKLLCPDNTWKSVEAYKECHLAQVPSHAVVARSVRGKEDAIWELLSQAQDKFGKDKTSEFKLFASLAGQKEKDLLFKDSAIGFSRVPPKVDVGLYLTYNYITSIQNLHRKEKDVAATRARVTWCAVGSEEKRKCDEWNGASNGRVTCTSFPTTEDCITAIMKGDADAMSLDGGYIYIAGKCGLVPVLAENQKSPKSNGSDCVDRPAEGYFAVAAVRKEDTGFSWSSVRGKKSCHTAVDRTAGWNIPVGLLVNQTRSCRFDEFFSQSCAPGADPRSNLCALCVGDEKGENKCAPNSRERYHGYNGALRAWVWPVLDKPRAKWAAGARASYDTSIPEHGGKGTEEWARNLRLEDFELLCLDDTRKPVTEAKDCHLAIAPNHAVISRTDKVEVLQQVLFDQQNQFGRTGSRCPGEFCLFQSKTKNLLFNDNTECLAKLHGKTTYDKYLGQEYVVATTNLKQCSSSREWILDGITEEATWQNIADFLLGSQIAPKS</sequence>
<dbReference type="InterPro" id="IPR003591">
    <property type="entry name" value="Leu-rich_rpt_typical-subtyp"/>
</dbReference>
<keyword evidence="7" id="KW-0406">Ion transport</keyword>
<dbReference type="Proteomes" id="UP000710432">
    <property type="component" value="Unassembled WGS sequence"/>
</dbReference>
<dbReference type="InterPro" id="IPR001611">
    <property type="entry name" value="Leu-rich_rpt"/>
</dbReference>
<proteinExistence type="predicted"/>
<dbReference type="CDD" id="cd13618">
    <property type="entry name" value="PBP2_transferrin_N"/>
    <property type="match status" value="1"/>
</dbReference>
<dbReference type="PROSITE" id="PS00206">
    <property type="entry name" value="TRANSFERRIN_LIKE_2"/>
    <property type="match status" value="1"/>
</dbReference>
<evidence type="ECO:0000256" key="3">
    <source>
        <dbReference type="ARBA" id="ARBA00022525"/>
    </source>
</evidence>
<dbReference type="GO" id="GO:0055037">
    <property type="term" value="C:recycling endosome"/>
    <property type="evidence" value="ECO:0007669"/>
    <property type="project" value="TreeGrafter"/>
</dbReference>
<dbReference type="PROSITE" id="PS51450">
    <property type="entry name" value="LRR"/>
    <property type="match status" value="2"/>
</dbReference>
<dbReference type="PANTHER" id="PTHR11485">
    <property type="entry name" value="TRANSFERRIN"/>
    <property type="match status" value="1"/>
</dbReference>
<dbReference type="SMART" id="SM00094">
    <property type="entry name" value="TR_FER"/>
    <property type="match status" value="2"/>
</dbReference>
<dbReference type="AlphaFoldDB" id="A0A8J6G4H4"/>
<comment type="subcellular location">
    <subcellularLocation>
        <location evidence="1">Secreted</location>
    </subcellularLocation>
</comment>
<evidence type="ECO:0000313" key="11">
    <source>
        <dbReference type="EMBL" id="KAH0504140.1"/>
    </source>
</evidence>
<keyword evidence="5" id="KW-0677">Repeat</keyword>
<dbReference type="GO" id="GO:0019731">
    <property type="term" value="P:antibacterial humoral response"/>
    <property type="evidence" value="ECO:0007669"/>
    <property type="project" value="TreeGrafter"/>
</dbReference>
<evidence type="ECO:0000256" key="2">
    <source>
        <dbReference type="ARBA" id="ARBA00022496"/>
    </source>
</evidence>
<dbReference type="PANTHER" id="PTHR11485:SF55">
    <property type="entry name" value="LACTOTRANSFERRIN"/>
    <property type="match status" value="1"/>
</dbReference>
<evidence type="ECO:0000256" key="5">
    <source>
        <dbReference type="ARBA" id="ARBA00022737"/>
    </source>
</evidence>
<dbReference type="FunFam" id="3.40.190.10:FF:000095">
    <property type="entry name" value="Lactotransferrin"/>
    <property type="match status" value="1"/>
</dbReference>
<dbReference type="CDD" id="cd13617">
    <property type="entry name" value="PBP2_transferrin_C"/>
    <property type="match status" value="1"/>
</dbReference>
<keyword evidence="6" id="KW-0408">Iron</keyword>